<evidence type="ECO:0000313" key="3">
    <source>
        <dbReference type="Proteomes" id="UP001235966"/>
    </source>
</evidence>
<sequence length="124" mass="13659">MTSPNNATTTTTAISDYFPLLAWAGLGISFTQNSADPSTDFWILLIQAALLVLFAGWSVTRALEYGKGRESVGLVLGVLLISMGLLAFWHSSWARLAVLVLVVAYVIYSRKLNRRPWEEPTALQ</sequence>
<feature type="transmembrane region" description="Helical" evidence="1">
    <location>
        <begin position="41"/>
        <end position="59"/>
    </location>
</feature>
<evidence type="ECO:0000313" key="2">
    <source>
        <dbReference type="EMBL" id="MDP9800888.1"/>
    </source>
</evidence>
<dbReference type="RefSeq" id="WP_278058423.1">
    <property type="nucleotide sequence ID" value="NZ_CP121247.1"/>
</dbReference>
<gene>
    <name evidence="2" type="ORF">J2S49_000964</name>
</gene>
<accession>A0ABT9NAZ9</accession>
<proteinExistence type="predicted"/>
<organism evidence="2 3">
    <name type="scientific">Arcanobacterium wilhelmae</name>
    <dbReference type="NCBI Taxonomy" id="1803177"/>
    <lineage>
        <taxon>Bacteria</taxon>
        <taxon>Bacillati</taxon>
        <taxon>Actinomycetota</taxon>
        <taxon>Actinomycetes</taxon>
        <taxon>Actinomycetales</taxon>
        <taxon>Actinomycetaceae</taxon>
        <taxon>Arcanobacterium</taxon>
    </lineage>
</organism>
<keyword evidence="1" id="KW-0472">Membrane</keyword>
<feature type="transmembrane region" description="Helical" evidence="1">
    <location>
        <begin position="71"/>
        <end position="87"/>
    </location>
</feature>
<dbReference type="EMBL" id="JAUSQW010000001">
    <property type="protein sequence ID" value="MDP9800888.1"/>
    <property type="molecule type" value="Genomic_DNA"/>
</dbReference>
<name>A0ABT9NAZ9_9ACTO</name>
<reference evidence="2 3" key="1">
    <citation type="submission" date="2023-07" db="EMBL/GenBank/DDBJ databases">
        <title>Sequencing the genomes of 1000 actinobacteria strains.</title>
        <authorList>
            <person name="Klenk H.-P."/>
        </authorList>
    </citation>
    <scope>NUCLEOTIDE SEQUENCE [LARGE SCALE GENOMIC DNA]</scope>
    <source>
        <strain evidence="2 3">DSM 102162</strain>
    </source>
</reference>
<protein>
    <submittedName>
        <fullName evidence="2">Ca2+/Na+ antiporter</fullName>
    </submittedName>
</protein>
<dbReference type="Proteomes" id="UP001235966">
    <property type="component" value="Unassembled WGS sequence"/>
</dbReference>
<comment type="caution">
    <text evidence="2">The sequence shown here is derived from an EMBL/GenBank/DDBJ whole genome shotgun (WGS) entry which is preliminary data.</text>
</comment>
<keyword evidence="1" id="KW-0812">Transmembrane</keyword>
<evidence type="ECO:0000256" key="1">
    <source>
        <dbReference type="SAM" id="Phobius"/>
    </source>
</evidence>
<feature type="transmembrane region" description="Helical" evidence="1">
    <location>
        <begin position="93"/>
        <end position="108"/>
    </location>
</feature>
<keyword evidence="3" id="KW-1185">Reference proteome</keyword>
<keyword evidence="1" id="KW-1133">Transmembrane helix</keyword>